<proteinExistence type="predicted"/>
<dbReference type="Pfam" id="PF09836">
    <property type="entry name" value="DUF2063"/>
    <property type="match status" value="1"/>
</dbReference>
<feature type="domain" description="Putative DNA-binding" evidence="1">
    <location>
        <begin position="9"/>
        <end position="100"/>
    </location>
</feature>
<sequence>MRMTALHDWQCQFAQWLLSSDTQQGNIQQSALTIGHLERLGLYRNNVFANITHSLQSIFPVLERLIGASCFSSLCHCFIQQSPPEKAALNHYGGQLADFISCQAAFNKYPYLSDVARLEWAVHRAFLQPKLKSIDSNILASLANHNLLDIHLFLASSVQLVKSKFPIQSIWQANQPTVVNPPTVHLVEKDEYLVVFREGDHFVIAPIPSSEWLFLHAIDHTASLNQASEHAFVSSANFDLAASLQKYVGSGVIAEVLPVVADNNGSTGNVE</sequence>
<dbReference type="AlphaFoldDB" id="A0A4P9VPJ4"/>
<accession>A0A4P9VPJ4</accession>
<name>A0A4P9VPJ4_9GAMM</name>
<keyword evidence="3" id="KW-1185">Reference proteome</keyword>
<gene>
    <name evidence="2" type="ORF">B9G39_11655</name>
</gene>
<evidence type="ECO:0000259" key="1">
    <source>
        <dbReference type="Pfam" id="PF09836"/>
    </source>
</evidence>
<evidence type="ECO:0000313" key="2">
    <source>
        <dbReference type="EMBL" id="RDH44050.1"/>
    </source>
</evidence>
<dbReference type="InterPro" id="IPR018640">
    <property type="entry name" value="DUF2063"/>
</dbReference>
<dbReference type="EMBL" id="NDXW01000001">
    <property type="protein sequence ID" value="RDH44050.1"/>
    <property type="molecule type" value="Genomic_DNA"/>
</dbReference>
<dbReference type="Gene3D" id="1.10.150.690">
    <property type="entry name" value="DUF2063"/>
    <property type="match status" value="1"/>
</dbReference>
<reference evidence="2 3" key="1">
    <citation type="submission" date="2017-04" db="EMBL/GenBank/DDBJ databases">
        <title>Draft genome sequence of Zooshikella ganghwensis VG4 isolated from Red Sea sediments.</title>
        <authorList>
            <person name="Rehman Z."/>
            <person name="Alam I."/>
            <person name="Kamau A."/>
            <person name="Bajic V."/>
            <person name="Leiknes T."/>
        </authorList>
    </citation>
    <scope>NUCLEOTIDE SEQUENCE [LARGE SCALE GENOMIC DNA]</scope>
    <source>
        <strain evidence="2 3">VG4</strain>
    </source>
</reference>
<dbReference type="InterPro" id="IPR044922">
    <property type="entry name" value="DUF2063_N_sf"/>
</dbReference>
<organism evidence="2 3">
    <name type="scientific">Zooshikella ganghwensis</name>
    <dbReference type="NCBI Taxonomy" id="202772"/>
    <lineage>
        <taxon>Bacteria</taxon>
        <taxon>Pseudomonadati</taxon>
        <taxon>Pseudomonadota</taxon>
        <taxon>Gammaproteobacteria</taxon>
        <taxon>Oceanospirillales</taxon>
        <taxon>Zooshikellaceae</taxon>
        <taxon>Zooshikella</taxon>
    </lineage>
</organism>
<dbReference type="Proteomes" id="UP000257039">
    <property type="component" value="Unassembled WGS sequence"/>
</dbReference>
<evidence type="ECO:0000313" key="3">
    <source>
        <dbReference type="Proteomes" id="UP000257039"/>
    </source>
</evidence>
<protein>
    <submittedName>
        <fullName evidence="2">DUF2063 domain-containing protein</fullName>
    </submittedName>
</protein>
<comment type="caution">
    <text evidence="2">The sequence shown here is derived from an EMBL/GenBank/DDBJ whole genome shotgun (WGS) entry which is preliminary data.</text>
</comment>